<name>A0AAV4L3L3_BIFLL</name>
<evidence type="ECO:0000313" key="1">
    <source>
        <dbReference type="EMBL" id="GHM72516.1"/>
    </source>
</evidence>
<proteinExistence type="predicted"/>
<protein>
    <submittedName>
        <fullName evidence="1">Uncharacterized protein</fullName>
    </submittedName>
</protein>
<sequence length="86" mass="9786">MWHQWGNHRMHADAVWTGGVRYRAGIIQSAPKLRAQLDGVFSNYLRRAKRHTQYCFSHAVAAVRPNAAITGHRQIGNLRVGCHIIQ</sequence>
<comment type="caution">
    <text evidence="1">The sequence shown here is derived from an EMBL/GenBank/DDBJ whole genome shotgun (WGS) entry which is preliminary data.</text>
</comment>
<reference evidence="1" key="1">
    <citation type="journal article" date="2021" name="Appl. Environ. Microbiol.">
        <title>Novel 3-O-alpha-d-Galactosyl-alpha-l-Arabinofuranosidase for the Assimilation of Gum Arabic Arabinogalactan Protein in Bifidobacterium longum subsp. longum.</title>
        <authorList>
            <person name="Sasaki Y."/>
            <person name="Horigome A."/>
            <person name="Odamaki T."/>
            <person name="Xiao J.Z."/>
            <person name="Ishiwata A."/>
            <person name="Ito Y."/>
            <person name="Kitahara K."/>
            <person name="Fujita K."/>
        </authorList>
    </citation>
    <scope>NUCLEOTIDE SEQUENCE</scope>
    <source>
        <strain evidence="1">MCC00316</strain>
    </source>
</reference>
<organism evidence="1 2">
    <name type="scientific">Bifidobacterium longum subsp. longum</name>
    <dbReference type="NCBI Taxonomy" id="1679"/>
    <lineage>
        <taxon>Bacteria</taxon>
        <taxon>Bacillati</taxon>
        <taxon>Actinomycetota</taxon>
        <taxon>Actinomycetes</taxon>
        <taxon>Bifidobacteriales</taxon>
        <taxon>Bifidobacteriaceae</taxon>
        <taxon>Bifidobacterium</taxon>
    </lineage>
</organism>
<evidence type="ECO:0000313" key="2">
    <source>
        <dbReference type="Proteomes" id="UP000663812"/>
    </source>
</evidence>
<dbReference type="EMBL" id="BNHC01000004">
    <property type="protein sequence ID" value="GHM72516.1"/>
    <property type="molecule type" value="Genomic_DNA"/>
</dbReference>
<dbReference type="AlphaFoldDB" id="A0AAV4L3L3"/>
<accession>A0AAV4L3L3</accession>
<dbReference type="Proteomes" id="UP000663812">
    <property type="component" value="Unassembled WGS sequence"/>
</dbReference>
<gene>
    <name evidence="1" type="ORF">MCC00316_08060</name>
</gene>